<dbReference type="AlphaFoldDB" id="C9ZT90"/>
<dbReference type="EMBL" id="FN554970">
    <property type="protein sequence ID" value="CBH12625.1"/>
    <property type="molecule type" value="Genomic_DNA"/>
</dbReference>
<gene>
    <name evidence="1" type="ORF">TbgDal_VII5360</name>
</gene>
<dbReference type="RefSeq" id="XP_011774905.1">
    <property type="nucleotide sequence ID" value="XM_011776603.1"/>
</dbReference>
<organism evidence="1 2">
    <name type="scientific">Trypanosoma brucei gambiense (strain MHOM/CI/86/DAL972)</name>
    <dbReference type="NCBI Taxonomy" id="679716"/>
    <lineage>
        <taxon>Eukaryota</taxon>
        <taxon>Discoba</taxon>
        <taxon>Euglenozoa</taxon>
        <taxon>Kinetoplastea</taxon>
        <taxon>Metakinetoplastina</taxon>
        <taxon>Trypanosomatida</taxon>
        <taxon>Trypanosomatidae</taxon>
        <taxon>Trypanosoma</taxon>
    </lineage>
</organism>
<proteinExistence type="predicted"/>
<dbReference type="KEGG" id="tbg:TbgDal_VII5360"/>
<sequence>MWHRGNENVWCKLYTRRVVTSRQATALDTMFCKVYSLLFKRELGFPLTSLFSLLISPPCRHWCERVGRTLISVLIYRTVRFWLSSPLEPLGNEGFFFKKK</sequence>
<evidence type="ECO:0000313" key="2">
    <source>
        <dbReference type="Proteomes" id="UP000002316"/>
    </source>
</evidence>
<dbReference type="Proteomes" id="UP000002316">
    <property type="component" value="Chromosome 7"/>
</dbReference>
<name>C9ZT90_TRYB9</name>
<dbReference type="GeneID" id="23862778"/>
<accession>C9ZT90</accession>
<reference evidence="2" key="1">
    <citation type="journal article" date="2010" name="PLoS Negl. Trop. Dis.">
        <title>The genome sequence of Trypanosoma brucei gambiense, causative agent of chronic human african trypanosomiasis.</title>
        <authorList>
            <person name="Jackson A.P."/>
            <person name="Sanders M."/>
            <person name="Berry A."/>
            <person name="McQuillan J."/>
            <person name="Aslett M.A."/>
            <person name="Quail M.A."/>
            <person name="Chukualim B."/>
            <person name="Capewell P."/>
            <person name="MacLeod A."/>
            <person name="Melville S.E."/>
            <person name="Gibson W."/>
            <person name="Barry J.D."/>
            <person name="Berriman M."/>
            <person name="Hertz-Fowler C."/>
        </authorList>
    </citation>
    <scope>NUCLEOTIDE SEQUENCE [LARGE SCALE GENOMIC DNA]</scope>
    <source>
        <strain evidence="2">MHOM/CI/86/DAL972</strain>
    </source>
</reference>
<evidence type="ECO:0000313" key="1">
    <source>
        <dbReference type="EMBL" id="CBH12625.1"/>
    </source>
</evidence>
<protein>
    <submittedName>
        <fullName evidence="1">Uncharacterized protein</fullName>
    </submittedName>
</protein>